<accession>A0A9Q3J8K1</accession>
<proteinExistence type="predicted"/>
<dbReference type="OrthoDB" id="3039677at2759"/>
<sequence>MITINNILKPIIDELLEIKKVNISTPSHPHGRNVSIKLVALIGGIFATHKVAGFMSHLAKYFCSWCELQDHNREELILEKPHQKEVFWGHHIDGTMLETENDSKHLPNPVESDGLN</sequence>
<dbReference type="Proteomes" id="UP000765509">
    <property type="component" value="Unassembled WGS sequence"/>
</dbReference>
<evidence type="ECO:0000313" key="2">
    <source>
        <dbReference type="Proteomes" id="UP000765509"/>
    </source>
</evidence>
<reference evidence="1" key="1">
    <citation type="submission" date="2021-03" db="EMBL/GenBank/DDBJ databases">
        <title>Draft genome sequence of rust myrtle Austropuccinia psidii MF-1, a brazilian biotype.</title>
        <authorList>
            <person name="Quecine M.C."/>
            <person name="Pachon D.M.R."/>
            <person name="Bonatelli M.L."/>
            <person name="Correr F.H."/>
            <person name="Franceschini L.M."/>
            <person name="Leite T.F."/>
            <person name="Margarido G.R.A."/>
            <person name="Almeida C.A."/>
            <person name="Ferrarezi J.A."/>
            <person name="Labate C.A."/>
        </authorList>
    </citation>
    <scope>NUCLEOTIDE SEQUENCE</scope>
    <source>
        <strain evidence="1">MF-1</strain>
    </source>
</reference>
<gene>
    <name evidence="1" type="ORF">O181_098083</name>
</gene>
<evidence type="ECO:0000313" key="1">
    <source>
        <dbReference type="EMBL" id="MBW0558368.1"/>
    </source>
</evidence>
<keyword evidence="2" id="KW-1185">Reference proteome</keyword>
<protein>
    <submittedName>
        <fullName evidence="1">Uncharacterized protein</fullName>
    </submittedName>
</protein>
<comment type="caution">
    <text evidence="1">The sequence shown here is derived from an EMBL/GenBank/DDBJ whole genome shotgun (WGS) entry which is preliminary data.</text>
</comment>
<dbReference type="EMBL" id="AVOT02066582">
    <property type="protein sequence ID" value="MBW0558368.1"/>
    <property type="molecule type" value="Genomic_DNA"/>
</dbReference>
<organism evidence="1 2">
    <name type="scientific">Austropuccinia psidii MF-1</name>
    <dbReference type="NCBI Taxonomy" id="1389203"/>
    <lineage>
        <taxon>Eukaryota</taxon>
        <taxon>Fungi</taxon>
        <taxon>Dikarya</taxon>
        <taxon>Basidiomycota</taxon>
        <taxon>Pucciniomycotina</taxon>
        <taxon>Pucciniomycetes</taxon>
        <taxon>Pucciniales</taxon>
        <taxon>Sphaerophragmiaceae</taxon>
        <taxon>Austropuccinia</taxon>
    </lineage>
</organism>
<name>A0A9Q3J8K1_9BASI</name>
<dbReference type="AlphaFoldDB" id="A0A9Q3J8K1"/>